<dbReference type="GO" id="GO:0055028">
    <property type="term" value="C:cortical microtubule"/>
    <property type="evidence" value="ECO:0007669"/>
    <property type="project" value="TreeGrafter"/>
</dbReference>
<evidence type="ECO:0000256" key="1">
    <source>
        <dbReference type="ARBA" id="ARBA00023054"/>
    </source>
</evidence>
<name>A0AA88VJY3_9ASTE</name>
<keyword evidence="4" id="KW-1133">Transmembrane helix</keyword>
<evidence type="ECO:0008006" key="7">
    <source>
        <dbReference type="Google" id="ProtNLM"/>
    </source>
</evidence>
<reference evidence="5" key="1">
    <citation type="submission" date="2022-12" db="EMBL/GenBank/DDBJ databases">
        <title>Draft genome assemblies for two species of Escallonia (Escalloniales).</title>
        <authorList>
            <person name="Chanderbali A."/>
            <person name="Dervinis C."/>
            <person name="Anghel I."/>
            <person name="Soltis D."/>
            <person name="Soltis P."/>
            <person name="Zapata F."/>
        </authorList>
    </citation>
    <scope>NUCLEOTIDE SEQUENCE</scope>
    <source>
        <strain evidence="5">UCBG64.0493</strain>
        <tissue evidence="5">Leaf</tissue>
    </source>
</reference>
<dbReference type="AlphaFoldDB" id="A0AA88VJY3"/>
<dbReference type="InterPro" id="IPR040265">
    <property type="entry name" value="CHUP1/IPGA1-like"/>
</dbReference>
<dbReference type="EMBL" id="JAVXUP010001574">
    <property type="protein sequence ID" value="KAK3010122.1"/>
    <property type="molecule type" value="Genomic_DNA"/>
</dbReference>
<keyword evidence="6" id="KW-1185">Reference proteome</keyword>
<organism evidence="5 6">
    <name type="scientific">Escallonia herrerae</name>
    <dbReference type="NCBI Taxonomy" id="1293975"/>
    <lineage>
        <taxon>Eukaryota</taxon>
        <taxon>Viridiplantae</taxon>
        <taxon>Streptophyta</taxon>
        <taxon>Embryophyta</taxon>
        <taxon>Tracheophyta</taxon>
        <taxon>Spermatophyta</taxon>
        <taxon>Magnoliopsida</taxon>
        <taxon>eudicotyledons</taxon>
        <taxon>Gunneridae</taxon>
        <taxon>Pentapetalae</taxon>
        <taxon>asterids</taxon>
        <taxon>campanulids</taxon>
        <taxon>Escalloniales</taxon>
        <taxon>Escalloniaceae</taxon>
        <taxon>Escallonia</taxon>
    </lineage>
</organism>
<feature type="coiled-coil region" evidence="2">
    <location>
        <begin position="240"/>
        <end position="281"/>
    </location>
</feature>
<dbReference type="GO" id="GO:0072699">
    <property type="term" value="P:protein localization to cortical microtubule cytoskeleton"/>
    <property type="evidence" value="ECO:0007669"/>
    <property type="project" value="TreeGrafter"/>
</dbReference>
<evidence type="ECO:0000313" key="6">
    <source>
        <dbReference type="Proteomes" id="UP001188597"/>
    </source>
</evidence>
<sequence>MEGSRTKVEVMKPLLFKAGIPLAISVAGFIIARITTRKSSTLRASPSDQRQVNSPQTNLETVCRDEEKFLSLESTSLTHNVEDEKFSTGIQQKTSVESLQSEDRCYNLEEEIEGLNTQIEVFREREWKLEKRFLCYQELKEQELVLAEFLHGLVLEIDRVEFLDRELSSIEAENKRFEGMVGEYLNVLEQLECSRMKNGLLHRKVQKLLRKFKERSRALEGQSLQIEVTEAEVLRSHEEIERRAATINGLEDEIDKLKTVVTRLQEEKSELINQLEMAAENPASSKIEAGGVALEDYYQLLNQLEQLQKDRNAEFNELIYLRWCNACLRHELMRRNQEQEEKLDGKKKKLDMESGGSGDQGDFRLERKLDGPNVQHSEACLDLTTSFFVHSKRRRLVEKFKRWVEGEDKGKRRLEGTGIGRNGNGYEKKNGH</sequence>
<keyword evidence="4" id="KW-0472">Membrane</keyword>
<evidence type="ECO:0000256" key="3">
    <source>
        <dbReference type="SAM" id="MobiDB-lite"/>
    </source>
</evidence>
<dbReference type="PANTHER" id="PTHR31342:SF10">
    <property type="entry name" value="CHUP1-LIKE PROTEIN"/>
    <property type="match status" value="1"/>
</dbReference>
<feature type="transmembrane region" description="Helical" evidence="4">
    <location>
        <begin position="14"/>
        <end position="34"/>
    </location>
</feature>
<evidence type="ECO:0000256" key="4">
    <source>
        <dbReference type="SAM" id="Phobius"/>
    </source>
</evidence>
<accession>A0AA88VJY3</accession>
<feature type="region of interest" description="Disordered" evidence="3">
    <location>
        <begin position="336"/>
        <end position="366"/>
    </location>
</feature>
<evidence type="ECO:0000256" key="2">
    <source>
        <dbReference type="SAM" id="Coils"/>
    </source>
</evidence>
<gene>
    <name evidence="5" type="ORF">RJ639_010721</name>
</gene>
<keyword evidence="1 2" id="KW-0175">Coiled coil</keyword>
<proteinExistence type="predicted"/>
<comment type="caution">
    <text evidence="5">The sequence shown here is derived from an EMBL/GenBank/DDBJ whole genome shotgun (WGS) entry which is preliminary data.</text>
</comment>
<dbReference type="PANTHER" id="PTHR31342">
    <property type="entry name" value="PROTEIN CHUP1, CHLOROPLASTIC"/>
    <property type="match status" value="1"/>
</dbReference>
<protein>
    <recommendedName>
        <fullName evidence="7">Protein CHUP1, chloroplastic</fullName>
    </recommendedName>
</protein>
<feature type="region of interest" description="Disordered" evidence="3">
    <location>
        <begin position="411"/>
        <end position="432"/>
    </location>
</feature>
<evidence type="ECO:0000313" key="5">
    <source>
        <dbReference type="EMBL" id="KAK3010122.1"/>
    </source>
</evidence>
<dbReference type="Proteomes" id="UP001188597">
    <property type="component" value="Unassembled WGS sequence"/>
</dbReference>
<keyword evidence="4" id="KW-0812">Transmembrane</keyword>